<evidence type="ECO:0000313" key="3">
    <source>
        <dbReference type="Proteomes" id="UP001501581"/>
    </source>
</evidence>
<dbReference type="InterPro" id="IPR015130">
    <property type="entry name" value="Lys-AminoMut_A"/>
</dbReference>
<evidence type="ECO:0000313" key="2">
    <source>
        <dbReference type="EMBL" id="GAA1092373.1"/>
    </source>
</evidence>
<protein>
    <submittedName>
        <fullName evidence="2">D-lysine 5,6-aminomutase subunit alpha</fullName>
    </submittedName>
</protein>
<comment type="caution">
    <text evidence="2">The sequence shown here is derived from an EMBL/GenBank/DDBJ whole genome shotgun (WGS) entry which is preliminary data.</text>
</comment>
<reference evidence="2 3" key="1">
    <citation type="journal article" date="2019" name="Int. J. Syst. Evol. Microbiol.">
        <title>The Global Catalogue of Microorganisms (GCM) 10K type strain sequencing project: providing services to taxonomists for standard genome sequencing and annotation.</title>
        <authorList>
            <consortium name="The Broad Institute Genomics Platform"/>
            <consortium name="The Broad Institute Genome Sequencing Center for Infectious Disease"/>
            <person name="Wu L."/>
            <person name="Ma J."/>
        </authorList>
    </citation>
    <scope>NUCLEOTIDE SEQUENCE [LARGE SCALE GENOMIC DNA]</scope>
    <source>
        <strain evidence="2 3">JCM 13008</strain>
    </source>
</reference>
<sequence>MLDLDPTLAAAARARAAQVCAPVIELATTHTTDSVERATLRLAGLSGADGDGVPWVNHLVAAVRADAGLADGVCLPVWHALLRSGVDGLRELTEKAIAGSVRFAVPEGAARDQAAAAARSAVGRGIALLDARRAERERLIAEVGDAPAKPWIYLIVATGDIEEDIPQAQAAARAGADVIAVIRSTGQSLLDYVPEGATREGFAGTYATQENFRLMRAALDETSRELGRYVRLTNYASGLCMPEIAALAGMERLDMMLNDSMYGILFRDINPVRTFVDQRFSRQIHARAGIIINTGEDNYLTTADAVDAAHTVTVSQLINECLAKEAGLADWQLGLGHAFEIDPAVPDSFRLELAHALLARTLFPDAPLKWMPPTRHMDGDVFRGYLLDGFFNLAGALTGQGILLVGMMTEAVVTPWLSDRDLALRNVRYVMNAAAGLREDFAPPPDGFIATRARTVLGEALRLLEEIERRDDGLLGAIADGTFGLMRRPADGGRGRDGVTVRGPGYYNPAIEILEEA</sequence>
<dbReference type="SUPFAM" id="SSF51703">
    <property type="entry name" value="Cobalamin (vitamin B12)-dependent enzymes"/>
    <property type="match status" value="1"/>
</dbReference>
<dbReference type="EMBL" id="BAAALG010000002">
    <property type="protein sequence ID" value="GAA1092373.1"/>
    <property type="molecule type" value="Genomic_DNA"/>
</dbReference>
<feature type="domain" description="D-Lysine 5,6-aminomutase alpha subunit" evidence="1">
    <location>
        <begin position="2"/>
        <end position="512"/>
    </location>
</feature>
<name>A0ABN1TNY0_9ACTN</name>
<evidence type="ECO:0000259" key="1">
    <source>
        <dbReference type="Pfam" id="PF09043"/>
    </source>
</evidence>
<dbReference type="Gene3D" id="3.20.20.440">
    <property type="entry name" value="D-Lysine 5,6-aminomutase alpha subunit"/>
    <property type="match status" value="1"/>
</dbReference>
<dbReference type="InterPro" id="IPR016176">
    <property type="entry name" value="Cbl-dep_enz_cat"/>
</dbReference>
<accession>A0ABN1TNY0</accession>
<proteinExistence type="predicted"/>
<keyword evidence="3" id="KW-1185">Reference proteome</keyword>
<dbReference type="InterPro" id="IPR037086">
    <property type="entry name" value="Lys-AminoMut_asu_sf"/>
</dbReference>
<gene>
    <name evidence="2" type="ORF">GCM10009668_04180</name>
</gene>
<dbReference type="RefSeq" id="WP_343990851.1">
    <property type="nucleotide sequence ID" value="NZ_BAAALG010000002.1"/>
</dbReference>
<dbReference type="Proteomes" id="UP001501581">
    <property type="component" value="Unassembled WGS sequence"/>
</dbReference>
<organism evidence="2 3">
    <name type="scientific">Nocardioides dubius</name>
    <dbReference type="NCBI Taxonomy" id="317019"/>
    <lineage>
        <taxon>Bacteria</taxon>
        <taxon>Bacillati</taxon>
        <taxon>Actinomycetota</taxon>
        <taxon>Actinomycetes</taxon>
        <taxon>Propionibacteriales</taxon>
        <taxon>Nocardioidaceae</taxon>
        <taxon>Nocardioides</taxon>
    </lineage>
</organism>
<dbReference type="Pfam" id="PF09043">
    <property type="entry name" value="Lys-AminoMut_A"/>
    <property type="match status" value="1"/>
</dbReference>